<dbReference type="EMBL" id="CP002431">
    <property type="protein sequence ID" value="ADU64094.1"/>
    <property type="molecule type" value="Genomic_DNA"/>
</dbReference>
<dbReference type="PANTHER" id="PTHR36303:SF1">
    <property type="entry name" value="2',3'-CYCLIC-NUCLEOTIDE 2'-PHOSPHODIESTERASE"/>
    <property type="match status" value="1"/>
</dbReference>
<dbReference type="Gene3D" id="3.60.21.10">
    <property type="match status" value="1"/>
</dbReference>
<protein>
    <recommendedName>
        <fullName evidence="5">Metallophosphoesterase</fullName>
    </recommendedName>
</protein>
<feature type="binding site" evidence="2">
    <location>
        <position position="8"/>
    </location>
    <ligand>
        <name>Fe cation</name>
        <dbReference type="ChEBI" id="CHEBI:24875"/>
        <label>1</label>
    </ligand>
</feature>
<proteinExistence type="predicted"/>
<dbReference type="OrthoDB" id="9801109at2"/>
<dbReference type="Pfam" id="PF13277">
    <property type="entry name" value="YmdB"/>
    <property type="match status" value="1"/>
</dbReference>
<accession>E6W012</accession>
<dbReference type="PANTHER" id="PTHR36303">
    <property type="entry name" value="2',3'-CYCLIC-NUCLEOTIDE 2'-PHOSPHODIESTERASE"/>
    <property type="match status" value="1"/>
</dbReference>
<dbReference type="InterPro" id="IPR005235">
    <property type="entry name" value="YmdB-like"/>
</dbReference>
<dbReference type="NCBIfam" id="TIGR00282">
    <property type="entry name" value="TIGR00282 family metallophosphoesterase"/>
    <property type="match status" value="1"/>
</dbReference>
<gene>
    <name evidence="3" type="ordered locus">Daes_3102</name>
</gene>
<feature type="active site" description="Proton donor" evidence="1">
    <location>
        <position position="68"/>
    </location>
</feature>
<evidence type="ECO:0000313" key="4">
    <source>
        <dbReference type="Proteomes" id="UP000002191"/>
    </source>
</evidence>
<evidence type="ECO:0000313" key="3">
    <source>
        <dbReference type="EMBL" id="ADU64094.1"/>
    </source>
</evidence>
<evidence type="ECO:0000256" key="2">
    <source>
        <dbReference type="PIRSR" id="PIRSR004789-51"/>
    </source>
</evidence>
<feature type="binding site" evidence="2">
    <location>
        <position position="150"/>
    </location>
    <ligand>
        <name>Fe cation</name>
        <dbReference type="ChEBI" id="CHEBI:24875"/>
        <label>2</label>
    </ligand>
</feature>
<keyword evidence="4" id="KW-1185">Reference proteome</keyword>
<keyword evidence="2" id="KW-0479">Metal-binding</keyword>
<feature type="binding site" evidence="2">
    <location>
        <position position="177"/>
    </location>
    <ligand>
        <name>Fe cation</name>
        <dbReference type="ChEBI" id="CHEBI:24875"/>
        <label>1</label>
    </ligand>
</feature>
<feature type="binding site" evidence="2">
    <location>
        <position position="175"/>
    </location>
    <ligand>
        <name>Fe cation</name>
        <dbReference type="ChEBI" id="CHEBI:24875"/>
        <label>2</label>
    </ligand>
</feature>
<reference evidence="4" key="1">
    <citation type="submission" date="2010-12" db="EMBL/GenBank/DDBJ databases">
        <title>Complete sequence of Desulfovibrio aespoeensis Aspo-2.</title>
        <authorList>
            <consortium name="US DOE Joint Genome Institute"/>
            <person name="Lucas S."/>
            <person name="Copeland A."/>
            <person name="Lapidus A."/>
            <person name="Cheng J.-F."/>
            <person name="Goodwin L."/>
            <person name="Pitluck S."/>
            <person name="Chertkov O."/>
            <person name="Misra M."/>
            <person name="Detter J.C."/>
            <person name="Han C."/>
            <person name="Tapia R."/>
            <person name="Land M."/>
            <person name="Hauser L."/>
            <person name="Kyrpides N."/>
            <person name="Ivanova N."/>
            <person name="Ovchinnikova G."/>
            <person name="Pedersen K."/>
            <person name="Jagevall S."/>
            <person name="Hazen T."/>
            <person name="Woyke T."/>
        </authorList>
    </citation>
    <scope>NUCLEOTIDE SEQUENCE [LARGE SCALE GENOMIC DNA]</scope>
    <source>
        <strain evidence="4">ATCC 700646 / DSM 10631 / Aspo-2</strain>
    </source>
</reference>
<dbReference type="Proteomes" id="UP000002191">
    <property type="component" value="Chromosome"/>
</dbReference>
<reference evidence="3 4" key="2">
    <citation type="journal article" date="2014" name="Genome Announc.">
        <title>Complete Genome Sequence of the Subsurface, Mesophilic Sulfate-Reducing Bacterium Desulfovibrio aespoeensis Aspo-2.</title>
        <authorList>
            <person name="Pedersen K."/>
            <person name="Bengtsson A."/>
            <person name="Edlund J."/>
            <person name="Rabe L."/>
            <person name="Hazen T."/>
            <person name="Chakraborty R."/>
            <person name="Goodwin L."/>
            <person name="Shapiro N."/>
        </authorList>
    </citation>
    <scope>NUCLEOTIDE SEQUENCE [LARGE SCALE GENOMIC DNA]</scope>
    <source>
        <strain evidence="4">ATCC 700646 / DSM 10631 / Aspo-2</strain>
    </source>
</reference>
<feature type="binding site" evidence="2">
    <location>
        <position position="67"/>
    </location>
    <ligand>
        <name>Fe cation</name>
        <dbReference type="ChEBI" id="CHEBI:24875"/>
        <label>2</label>
    </ligand>
</feature>
<evidence type="ECO:0008006" key="5">
    <source>
        <dbReference type="Google" id="ProtNLM"/>
    </source>
</evidence>
<dbReference type="PIRSF" id="PIRSF004789">
    <property type="entry name" value="DR1281"/>
    <property type="match status" value="1"/>
</dbReference>
<sequence length="257" mass="27529">MRILFLGDIVGRPGRAVVREQVRRVREQAGIDLVFANGENASGGFGLSARNASELFGAGIDGMTGGNHTWKFRNLWNLLDTDERLLRPHNYPVGAPGSGVRVFRREGRAPVAVINLQGRTFMPPVDCPFAAAEAALAELDDVVIRIVDFHAEASGEKQALAWFLDGRVSAVLGTHTHTQTNDAVVLPGGTAYITDLGMCGPMGSCIGMRPEIIIDRYRTGLPGVLEVAPGKGVLHGAVFDIDDTTGTAVSIVPFRQE</sequence>
<feature type="binding site" evidence="2">
    <location>
        <position position="39"/>
    </location>
    <ligand>
        <name>Fe cation</name>
        <dbReference type="ChEBI" id="CHEBI:24875"/>
        <label>2</label>
    </ligand>
</feature>
<dbReference type="STRING" id="643562.Daes_3102"/>
<dbReference type="AlphaFoldDB" id="E6W012"/>
<dbReference type="SUPFAM" id="SSF56300">
    <property type="entry name" value="Metallo-dependent phosphatases"/>
    <property type="match status" value="1"/>
</dbReference>
<dbReference type="GO" id="GO:0004113">
    <property type="term" value="F:2',3'-cyclic-nucleotide 3'-phosphodiesterase activity"/>
    <property type="evidence" value="ECO:0007669"/>
    <property type="project" value="TreeGrafter"/>
</dbReference>
<feature type="binding site" evidence="2">
    <location>
        <position position="39"/>
    </location>
    <ligand>
        <name>Fe cation</name>
        <dbReference type="ChEBI" id="CHEBI:24875"/>
        <label>1</label>
    </ligand>
</feature>
<dbReference type="InterPro" id="IPR029052">
    <property type="entry name" value="Metallo-depent_PP-like"/>
</dbReference>
<dbReference type="RefSeq" id="WP_013515995.1">
    <property type="nucleotide sequence ID" value="NC_014844.1"/>
</dbReference>
<evidence type="ECO:0000256" key="1">
    <source>
        <dbReference type="PIRSR" id="PIRSR004789-50"/>
    </source>
</evidence>
<organism evidence="3 4">
    <name type="scientific">Pseudodesulfovibrio aespoeensis (strain ATCC 700646 / DSM 10631 / Aspo-2)</name>
    <name type="common">Desulfovibrio aespoeensis</name>
    <dbReference type="NCBI Taxonomy" id="643562"/>
    <lineage>
        <taxon>Bacteria</taxon>
        <taxon>Pseudomonadati</taxon>
        <taxon>Thermodesulfobacteriota</taxon>
        <taxon>Desulfovibrionia</taxon>
        <taxon>Desulfovibrionales</taxon>
        <taxon>Desulfovibrionaceae</taxon>
    </lineage>
</organism>
<feature type="binding site" evidence="2">
    <location>
        <position position="40"/>
    </location>
    <ligand>
        <name>Fe cation</name>
        <dbReference type="ChEBI" id="CHEBI:24875"/>
        <label>1</label>
    </ligand>
</feature>
<dbReference type="HOGENOM" id="CLU_068238_0_0_7"/>
<dbReference type="GO" id="GO:0046872">
    <property type="term" value="F:metal ion binding"/>
    <property type="evidence" value="ECO:0007669"/>
    <property type="project" value="UniProtKB-KW"/>
</dbReference>
<dbReference type="eggNOG" id="COG1692">
    <property type="taxonomic scope" value="Bacteria"/>
</dbReference>
<name>E6W012_PSEA9</name>
<dbReference type="KEGG" id="das:Daes_3102"/>